<feature type="compositionally biased region" description="Basic and acidic residues" evidence="2">
    <location>
        <begin position="133"/>
        <end position="145"/>
    </location>
</feature>
<feature type="region of interest" description="Disordered" evidence="2">
    <location>
        <begin position="1"/>
        <end position="210"/>
    </location>
</feature>
<feature type="compositionally biased region" description="Acidic residues" evidence="2">
    <location>
        <begin position="162"/>
        <end position="174"/>
    </location>
</feature>
<evidence type="ECO:0000256" key="1">
    <source>
        <dbReference type="SAM" id="Coils"/>
    </source>
</evidence>
<name>A0AA38PNA7_9AGAR</name>
<organism evidence="3 4">
    <name type="scientific">Lentinula detonsa</name>
    <dbReference type="NCBI Taxonomy" id="2804962"/>
    <lineage>
        <taxon>Eukaryota</taxon>
        <taxon>Fungi</taxon>
        <taxon>Dikarya</taxon>
        <taxon>Basidiomycota</taxon>
        <taxon>Agaricomycotina</taxon>
        <taxon>Agaricomycetes</taxon>
        <taxon>Agaricomycetidae</taxon>
        <taxon>Agaricales</taxon>
        <taxon>Marasmiineae</taxon>
        <taxon>Omphalotaceae</taxon>
        <taxon>Lentinula</taxon>
    </lineage>
</organism>
<gene>
    <name evidence="3" type="ORF">F5890DRAFT_1479113</name>
</gene>
<comment type="caution">
    <text evidence="3">The sequence shown here is derived from an EMBL/GenBank/DDBJ whole genome shotgun (WGS) entry which is preliminary data.</text>
</comment>
<dbReference type="EMBL" id="MU802780">
    <property type="protein sequence ID" value="KAJ3978722.1"/>
    <property type="molecule type" value="Genomic_DNA"/>
</dbReference>
<sequence length="327" mass="37849">MSPTPSRPSSPSNDEERAEELRLQKKREEREKQEAERRAEEEEEATAKARLAEIRRKKEEKKKREAEEKKKEEEEKKKREEEEEQERKKKEKERVVKEKKEKEEREKEKREEENRAKSVGALVQASIVRRGKRDLPIDVDSVERIGKKRKRVARIPSNGSPGDDEPNPGEDNEASDSNSDEYKNDIEDHEEEDPYIPPTPTPTSTPRKPLKCDCCTSKDISCSMIGSGSASCIACRKAKVKCLLVGNERTVRRSKRLKREESAVASSSSERIEVLEERNQELAHRLFLLEDMVRFIIQTIRPVDANEESEEDRVKRTGDVKGKGRKE</sequence>
<keyword evidence="1" id="KW-0175">Coiled coil</keyword>
<feature type="coiled-coil region" evidence="1">
    <location>
        <begin position="265"/>
        <end position="292"/>
    </location>
</feature>
<feature type="compositionally biased region" description="Basic and acidic residues" evidence="2">
    <location>
        <begin position="19"/>
        <end position="116"/>
    </location>
</feature>
<feature type="region of interest" description="Disordered" evidence="2">
    <location>
        <begin position="304"/>
        <end position="327"/>
    </location>
</feature>
<reference evidence="3" key="1">
    <citation type="submission" date="2022-08" db="EMBL/GenBank/DDBJ databases">
        <authorList>
            <consortium name="DOE Joint Genome Institute"/>
            <person name="Min B."/>
            <person name="Riley R."/>
            <person name="Sierra-Patev S."/>
            <person name="Naranjo-Ortiz M."/>
            <person name="Looney B."/>
            <person name="Konkel Z."/>
            <person name="Slot J.C."/>
            <person name="Sakamoto Y."/>
            <person name="Steenwyk J.L."/>
            <person name="Rokas A."/>
            <person name="Carro J."/>
            <person name="Camarero S."/>
            <person name="Ferreira P."/>
            <person name="Molpeceres G."/>
            <person name="Ruiz-Duenas F.J."/>
            <person name="Serrano A."/>
            <person name="Henrissat B."/>
            <person name="Drula E."/>
            <person name="Hughes K.W."/>
            <person name="Mata J.L."/>
            <person name="Ishikawa N.K."/>
            <person name="Vargas-Isla R."/>
            <person name="Ushijima S."/>
            <person name="Smith C.A."/>
            <person name="Ahrendt S."/>
            <person name="Andreopoulos W."/>
            <person name="He G."/>
            <person name="Labutti K."/>
            <person name="Lipzen A."/>
            <person name="Ng V."/>
            <person name="Sandor L."/>
            <person name="Barry K."/>
            <person name="Martinez A.T."/>
            <person name="Xiao Y."/>
            <person name="Gibbons J.G."/>
            <person name="Terashima K."/>
            <person name="Hibbett D.S."/>
            <person name="Grigoriev I.V."/>
        </authorList>
    </citation>
    <scope>NUCLEOTIDE SEQUENCE</scope>
    <source>
        <strain evidence="3">TFB7829</strain>
    </source>
</reference>
<evidence type="ECO:0000313" key="4">
    <source>
        <dbReference type="Proteomes" id="UP001163850"/>
    </source>
</evidence>
<evidence type="ECO:0000313" key="3">
    <source>
        <dbReference type="EMBL" id="KAJ3978722.1"/>
    </source>
</evidence>
<protein>
    <recommendedName>
        <fullName evidence="5">Zn(2)-C6 fungal-type domain-containing protein</fullName>
    </recommendedName>
</protein>
<feature type="compositionally biased region" description="Basic and acidic residues" evidence="2">
    <location>
        <begin position="312"/>
        <end position="327"/>
    </location>
</feature>
<dbReference type="Proteomes" id="UP001163850">
    <property type="component" value="Unassembled WGS sequence"/>
</dbReference>
<evidence type="ECO:0000256" key="2">
    <source>
        <dbReference type="SAM" id="MobiDB-lite"/>
    </source>
</evidence>
<dbReference type="AlphaFoldDB" id="A0AA38PNA7"/>
<evidence type="ECO:0008006" key="5">
    <source>
        <dbReference type="Google" id="ProtNLM"/>
    </source>
</evidence>
<proteinExistence type="predicted"/>
<accession>A0AA38PNA7</accession>